<dbReference type="EMBL" id="LWBP01000225">
    <property type="protein sequence ID" value="OQP49846.1"/>
    <property type="molecule type" value="Genomic_DNA"/>
</dbReference>
<accession>A0A1V9EUL5</accession>
<evidence type="ECO:0008006" key="3">
    <source>
        <dbReference type="Google" id="ProtNLM"/>
    </source>
</evidence>
<evidence type="ECO:0000313" key="2">
    <source>
        <dbReference type="Proteomes" id="UP000192276"/>
    </source>
</evidence>
<dbReference type="Gene3D" id="3.90.1140.10">
    <property type="entry name" value="Cyclic phosphodiesterase"/>
    <property type="match status" value="1"/>
</dbReference>
<dbReference type="PANTHER" id="PTHR40037">
    <property type="entry name" value="PHOSPHOESTERASE YJCG-RELATED"/>
    <property type="match status" value="1"/>
</dbReference>
<dbReference type="STRING" id="550983.A4R26_30440"/>
<keyword evidence="2" id="KW-1185">Reference proteome</keyword>
<protein>
    <recommendedName>
        <fullName evidence="3">2'-5' RNA ligase</fullName>
    </recommendedName>
</protein>
<organism evidence="1 2">
    <name type="scientific">Niastella populi</name>
    <dbReference type="NCBI Taxonomy" id="550983"/>
    <lineage>
        <taxon>Bacteria</taxon>
        <taxon>Pseudomonadati</taxon>
        <taxon>Bacteroidota</taxon>
        <taxon>Chitinophagia</taxon>
        <taxon>Chitinophagales</taxon>
        <taxon>Chitinophagaceae</taxon>
        <taxon>Niastella</taxon>
    </lineage>
</organism>
<dbReference type="AlphaFoldDB" id="A0A1V9EUL5"/>
<dbReference type="OrthoDB" id="1951600at2"/>
<sequence>MKISIQSIPGCRVNEYMLVLNPHEELRNKITRLRNEFSETYKNSAALISKPNIALVRFTQLEMMEERIVNRLKVIGMGFQPFKVGLKDYGSFPSHTIFVNVTTKIPIQNLVREIRDAQRLMKLDNEHKPHFIDEPFIVIGRKLVPWQFEKGWLEFSHRQFTGSFIADNMLLLKRRLGDKSWMIAQRFEFMNLPVTTKQGELFV</sequence>
<proteinExistence type="predicted"/>
<reference evidence="2" key="1">
    <citation type="submission" date="2016-04" db="EMBL/GenBank/DDBJ databases">
        <authorList>
            <person name="Chen L."/>
            <person name="Zhuang W."/>
            <person name="Wang G."/>
        </authorList>
    </citation>
    <scope>NUCLEOTIDE SEQUENCE [LARGE SCALE GENOMIC DNA]</scope>
    <source>
        <strain evidence="2">208</strain>
    </source>
</reference>
<name>A0A1V9EUL5_9BACT</name>
<dbReference type="RefSeq" id="WP_081170103.1">
    <property type="nucleotide sequence ID" value="NZ_LWBP01000225.1"/>
</dbReference>
<dbReference type="PANTHER" id="PTHR40037:SF1">
    <property type="entry name" value="PHOSPHOESTERASE SAOUHSC_00951-RELATED"/>
    <property type="match status" value="1"/>
</dbReference>
<evidence type="ECO:0000313" key="1">
    <source>
        <dbReference type="EMBL" id="OQP49846.1"/>
    </source>
</evidence>
<comment type="caution">
    <text evidence="1">The sequence shown here is derived from an EMBL/GenBank/DDBJ whole genome shotgun (WGS) entry which is preliminary data.</text>
</comment>
<dbReference type="Pfam" id="PF13563">
    <property type="entry name" value="2_5_RNA_ligase2"/>
    <property type="match status" value="1"/>
</dbReference>
<dbReference type="InterPro" id="IPR050580">
    <property type="entry name" value="2H_phosphoesterase_YjcG-like"/>
</dbReference>
<dbReference type="SUPFAM" id="SSF55144">
    <property type="entry name" value="LigT-like"/>
    <property type="match status" value="1"/>
</dbReference>
<dbReference type="Proteomes" id="UP000192276">
    <property type="component" value="Unassembled WGS sequence"/>
</dbReference>
<dbReference type="InterPro" id="IPR009097">
    <property type="entry name" value="Cyclic_Pdiesterase"/>
</dbReference>
<gene>
    <name evidence="1" type="ORF">A4R26_30440</name>
</gene>